<keyword evidence="2" id="KW-1185">Reference proteome</keyword>
<organism evidence="1 2">
    <name type="scientific">Rhodofomes roseus</name>
    <dbReference type="NCBI Taxonomy" id="34475"/>
    <lineage>
        <taxon>Eukaryota</taxon>
        <taxon>Fungi</taxon>
        <taxon>Dikarya</taxon>
        <taxon>Basidiomycota</taxon>
        <taxon>Agaricomycotina</taxon>
        <taxon>Agaricomycetes</taxon>
        <taxon>Polyporales</taxon>
        <taxon>Rhodofomes</taxon>
    </lineage>
</organism>
<evidence type="ECO:0000313" key="1">
    <source>
        <dbReference type="EMBL" id="KAH9836235.1"/>
    </source>
</evidence>
<evidence type="ECO:0000313" key="2">
    <source>
        <dbReference type="Proteomes" id="UP000814176"/>
    </source>
</evidence>
<protein>
    <submittedName>
        <fullName evidence="1">Uncharacterized protein</fullName>
    </submittedName>
</protein>
<name>A0ABQ8KFT0_9APHY</name>
<sequence length="175" mass="19638">MQRCMSCASLHVGQGMTLVIPGHVHAIRTRRTFRWPIYGGWQGSCVRRGRTFESRAFVLILPVHHMPFPSFLFVLSSHPPRRTFLAFCVSPCCPALFITPARPCYSVLDLHARCASSGRRGGIRVELPTSTTACFWRLSTLESRRTFSTGSRVALQKRSLHSLEASTGEVQTLMM</sequence>
<reference evidence="1 2" key="1">
    <citation type="journal article" date="2021" name="Environ. Microbiol.">
        <title>Gene family expansions and transcriptome signatures uncover fungal adaptations to wood decay.</title>
        <authorList>
            <person name="Hage H."/>
            <person name="Miyauchi S."/>
            <person name="Viragh M."/>
            <person name="Drula E."/>
            <person name="Min B."/>
            <person name="Chaduli D."/>
            <person name="Navarro D."/>
            <person name="Favel A."/>
            <person name="Norest M."/>
            <person name="Lesage-Meessen L."/>
            <person name="Balint B."/>
            <person name="Merenyi Z."/>
            <person name="de Eugenio L."/>
            <person name="Morin E."/>
            <person name="Martinez A.T."/>
            <person name="Baldrian P."/>
            <person name="Stursova M."/>
            <person name="Martinez M.J."/>
            <person name="Novotny C."/>
            <person name="Magnuson J.K."/>
            <person name="Spatafora J.W."/>
            <person name="Maurice S."/>
            <person name="Pangilinan J."/>
            <person name="Andreopoulos W."/>
            <person name="LaButti K."/>
            <person name="Hundley H."/>
            <person name="Na H."/>
            <person name="Kuo A."/>
            <person name="Barry K."/>
            <person name="Lipzen A."/>
            <person name="Henrissat B."/>
            <person name="Riley R."/>
            <person name="Ahrendt S."/>
            <person name="Nagy L.G."/>
            <person name="Grigoriev I.V."/>
            <person name="Martin F."/>
            <person name="Rosso M.N."/>
        </authorList>
    </citation>
    <scope>NUCLEOTIDE SEQUENCE [LARGE SCALE GENOMIC DNA]</scope>
    <source>
        <strain evidence="1 2">CIRM-BRFM 1785</strain>
    </source>
</reference>
<dbReference type="GeneID" id="72004602"/>
<dbReference type="RefSeq" id="XP_047778520.1">
    <property type="nucleotide sequence ID" value="XM_047923870.1"/>
</dbReference>
<comment type="caution">
    <text evidence="1">The sequence shown here is derived from an EMBL/GenBank/DDBJ whole genome shotgun (WGS) entry which is preliminary data.</text>
</comment>
<dbReference type="Proteomes" id="UP000814176">
    <property type="component" value="Unassembled WGS sequence"/>
</dbReference>
<accession>A0ABQ8KFT0</accession>
<proteinExistence type="predicted"/>
<dbReference type="EMBL" id="JADCUA010000011">
    <property type="protein sequence ID" value="KAH9836235.1"/>
    <property type="molecule type" value="Genomic_DNA"/>
</dbReference>
<gene>
    <name evidence="1" type="ORF">C8Q71DRAFT_761321</name>
</gene>